<dbReference type="InterPro" id="IPR011701">
    <property type="entry name" value="MFS"/>
</dbReference>
<feature type="transmembrane region" description="Helical" evidence="7">
    <location>
        <begin position="83"/>
        <end position="102"/>
    </location>
</feature>
<feature type="transmembrane region" description="Helical" evidence="7">
    <location>
        <begin position="274"/>
        <end position="294"/>
    </location>
</feature>
<keyword evidence="5 7" id="KW-1133">Transmembrane helix</keyword>
<dbReference type="InterPro" id="IPR036259">
    <property type="entry name" value="MFS_trans_sf"/>
</dbReference>
<feature type="transmembrane region" description="Helical" evidence="7">
    <location>
        <begin position="149"/>
        <end position="172"/>
    </location>
</feature>
<dbReference type="EMBL" id="PKJT01000002">
    <property type="protein sequence ID" value="PKZ82920.1"/>
    <property type="molecule type" value="Genomic_DNA"/>
</dbReference>
<proteinExistence type="predicted"/>
<name>A0AAP3EQ32_MICLU</name>
<feature type="transmembrane region" description="Helical" evidence="7">
    <location>
        <begin position="47"/>
        <end position="71"/>
    </location>
</feature>
<reference evidence="9 10" key="1">
    <citation type="submission" date="2017-12" db="EMBL/GenBank/DDBJ databases">
        <title>Phylogenetic diversity of female urinary microbiome.</title>
        <authorList>
            <person name="Thomas-White K."/>
            <person name="Wolfe A.J."/>
        </authorList>
    </citation>
    <scope>NUCLEOTIDE SEQUENCE [LARGE SCALE GENOMIC DNA]</scope>
    <source>
        <strain evidence="9 10">UMB0038</strain>
    </source>
</reference>
<evidence type="ECO:0000313" key="10">
    <source>
        <dbReference type="Proteomes" id="UP000234847"/>
    </source>
</evidence>
<comment type="caution">
    <text evidence="9">The sequence shown here is derived from an EMBL/GenBank/DDBJ whole genome shotgun (WGS) entry which is preliminary data.</text>
</comment>
<keyword evidence="3" id="KW-1003">Cell membrane</keyword>
<gene>
    <name evidence="9" type="ORF">CYJ95_03225</name>
</gene>
<accession>A0AAP3EQ32</accession>
<keyword evidence="2" id="KW-0813">Transport</keyword>
<dbReference type="Gene3D" id="1.20.1250.20">
    <property type="entry name" value="MFS general substrate transporter like domains"/>
    <property type="match status" value="2"/>
</dbReference>
<dbReference type="PANTHER" id="PTHR43045:SF1">
    <property type="entry name" value="SHIKIMATE TRANSPORTER"/>
    <property type="match status" value="1"/>
</dbReference>
<dbReference type="GO" id="GO:0022857">
    <property type="term" value="F:transmembrane transporter activity"/>
    <property type="evidence" value="ECO:0007669"/>
    <property type="project" value="InterPro"/>
</dbReference>
<feature type="transmembrane region" description="Helical" evidence="7">
    <location>
        <begin position="395"/>
        <end position="413"/>
    </location>
</feature>
<evidence type="ECO:0000256" key="1">
    <source>
        <dbReference type="ARBA" id="ARBA00004651"/>
    </source>
</evidence>
<comment type="subcellular location">
    <subcellularLocation>
        <location evidence="1">Cell membrane</location>
        <topology evidence="1">Multi-pass membrane protein</topology>
    </subcellularLocation>
</comment>
<evidence type="ECO:0000256" key="7">
    <source>
        <dbReference type="SAM" id="Phobius"/>
    </source>
</evidence>
<sequence length="468" mass="48998">MSTLRTHRRRAVLGSFIGTTIEWYDFYLYGLAAALVFNVQFFPGQTAFGATLASFATLAVGVVLRPLGGIVAGHFGDRVGRKALLVISLLLMGGASMLIGVLPTFAQAGWWAVAGLVLLRCLQGLSAGMEWGGAALMSVEHAPADRRGLFGSFTQVGSSAGMLLATGAFSLVKLATTDEQFAAFGWRLPFLASGLLVVVGLAIRLGVEDSAEFRVHRDAGTVSRAPVVELLRHHARPVLVTAGLRLGQNGLYYLVTAYLVSYLVLRGADDGVLVSAIMVASAIGLVSTPFWGAVSDRVGRARVSRVGYALTAVAGWVLFAVVDAGALAVLPLVVVLVINVAHDSVYGPQAAWFAEQFPVRVRYSGVNLGYQLGTVVGGGFAPFIAALLYEVGGHTPWLIAAYLTLLATLSLIASRFARDPVARPETDLVADDAAILAAQADGPAVDAAPGAAAVTARPDRAPVTLETR</sequence>
<evidence type="ECO:0000256" key="3">
    <source>
        <dbReference type="ARBA" id="ARBA00022475"/>
    </source>
</evidence>
<feature type="transmembrane region" description="Helical" evidence="7">
    <location>
        <begin position="184"/>
        <end position="207"/>
    </location>
</feature>
<dbReference type="Pfam" id="PF07690">
    <property type="entry name" value="MFS_1"/>
    <property type="match status" value="1"/>
</dbReference>
<feature type="transmembrane region" description="Helical" evidence="7">
    <location>
        <begin position="251"/>
        <end position="268"/>
    </location>
</feature>
<dbReference type="AlphaFoldDB" id="A0AAP3EQ32"/>
<evidence type="ECO:0000256" key="2">
    <source>
        <dbReference type="ARBA" id="ARBA00022448"/>
    </source>
</evidence>
<dbReference type="SUPFAM" id="SSF103473">
    <property type="entry name" value="MFS general substrate transporter"/>
    <property type="match status" value="1"/>
</dbReference>
<organism evidence="9 10">
    <name type="scientific">Micrococcus luteus</name>
    <name type="common">Micrococcus lysodeikticus</name>
    <dbReference type="NCBI Taxonomy" id="1270"/>
    <lineage>
        <taxon>Bacteria</taxon>
        <taxon>Bacillati</taxon>
        <taxon>Actinomycetota</taxon>
        <taxon>Actinomycetes</taxon>
        <taxon>Micrococcales</taxon>
        <taxon>Micrococcaceae</taxon>
        <taxon>Micrococcus</taxon>
    </lineage>
</organism>
<evidence type="ECO:0000256" key="4">
    <source>
        <dbReference type="ARBA" id="ARBA00022692"/>
    </source>
</evidence>
<evidence type="ECO:0000259" key="8">
    <source>
        <dbReference type="PROSITE" id="PS50850"/>
    </source>
</evidence>
<dbReference type="Proteomes" id="UP000234847">
    <property type="component" value="Unassembled WGS sequence"/>
</dbReference>
<keyword evidence="6 7" id="KW-0472">Membrane</keyword>
<dbReference type="GO" id="GO:0005886">
    <property type="term" value="C:plasma membrane"/>
    <property type="evidence" value="ECO:0007669"/>
    <property type="project" value="UniProtKB-SubCell"/>
</dbReference>
<evidence type="ECO:0000256" key="5">
    <source>
        <dbReference type="ARBA" id="ARBA00022989"/>
    </source>
</evidence>
<feature type="transmembrane region" description="Helical" evidence="7">
    <location>
        <begin position="21"/>
        <end position="41"/>
    </location>
</feature>
<dbReference type="InterPro" id="IPR020846">
    <property type="entry name" value="MFS_dom"/>
</dbReference>
<dbReference type="RefSeq" id="WP_070709836.1">
    <property type="nucleotide sequence ID" value="NZ_JACLBR010000011.1"/>
</dbReference>
<protein>
    <submittedName>
        <fullName evidence="9">MFS transporter</fullName>
    </submittedName>
</protein>
<keyword evidence="4 7" id="KW-0812">Transmembrane</keyword>
<dbReference type="PROSITE" id="PS50850">
    <property type="entry name" value="MFS"/>
    <property type="match status" value="1"/>
</dbReference>
<dbReference type="PANTHER" id="PTHR43045">
    <property type="entry name" value="SHIKIMATE TRANSPORTER"/>
    <property type="match status" value="1"/>
</dbReference>
<dbReference type="CDD" id="cd17369">
    <property type="entry name" value="MFS_ShiA_like"/>
    <property type="match status" value="1"/>
</dbReference>
<evidence type="ECO:0000313" key="9">
    <source>
        <dbReference type="EMBL" id="PKZ82920.1"/>
    </source>
</evidence>
<feature type="transmembrane region" description="Helical" evidence="7">
    <location>
        <begin position="368"/>
        <end position="389"/>
    </location>
</feature>
<feature type="domain" description="Major facilitator superfamily (MFS) profile" evidence="8">
    <location>
        <begin position="11"/>
        <end position="419"/>
    </location>
</feature>
<evidence type="ECO:0000256" key="6">
    <source>
        <dbReference type="ARBA" id="ARBA00023136"/>
    </source>
</evidence>